<dbReference type="PANTHER" id="PTHR30481:SF3">
    <property type="entry name" value="DNA ADENINE METHYLASE"/>
    <property type="match status" value="1"/>
</dbReference>
<dbReference type="GO" id="GO:0009007">
    <property type="term" value="F:site-specific DNA-methyltransferase (adenine-specific) activity"/>
    <property type="evidence" value="ECO:0007669"/>
    <property type="project" value="UniProtKB-EC"/>
</dbReference>
<dbReference type="InterPro" id="IPR029063">
    <property type="entry name" value="SAM-dependent_MTases_sf"/>
</dbReference>
<evidence type="ECO:0000256" key="3">
    <source>
        <dbReference type="ARBA" id="ARBA00022603"/>
    </source>
</evidence>
<evidence type="ECO:0000256" key="6">
    <source>
        <dbReference type="ARBA" id="ARBA00047942"/>
    </source>
</evidence>
<dbReference type="InterPro" id="IPR002052">
    <property type="entry name" value="DNA_methylase_N6_adenine_CS"/>
</dbReference>
<dbReference type="PRINTS" id="PR00505">
    <property type="entry name" value="D12N6MTFRASE"/>
</dbReference>
<keyword evidence="5" id="KW-0949">S-adenosyl-L-methionine</keyword>
<dbReference type="SUPFAM" id="SSF53335">
    <property type="entry name" value="S-adenosyl-L-methionine-dependent methyltransferases"/>
    <property type="match status" value="1"/>
</dbReference>
<dbReference type="InterPro" id="IPR012327">
    <property type="entry name" value="MeTrfase_D12"/>
</dbReference>
<evidence type="ECO:0000256" key="4">
    <source>
        <dbReference type="ARBA" id="ARBA00022679"/>
    </source>
</evidence>
<dbReference type="Pfam" id="PF02086">
    <property type="entry name" value="MethyltransfD12"/>
    <property type="match status" value="1"/>
</dbReference>
<organism evidence="7">
    <name type="scientific">viral metagenome</name>
    <dbReference type="NCBI Taxonomy" id="1070528"/>
    <lineage>
        <taxon>unclassified sequences</taxon>
        <taxon>metagenomes</taxon>
        <taxon>organismal metagenomes</taxon>
    </lineage>
</organism>
<dbReference type="GO" id="GO:0006298">
    <property type="term" value="P:mismatch repair"/>
    <property type="evidence" value="ECO:0007669"/>
    <property type="project" value="TreeGrafter"/>
</dbReference>
<keyword evidence="3" id="KW-0489">Methyltransferase</keyword>
<evidence type="ECO:0000256" key="1">
    <source>
        <dbReference type="ARBA" id="ARBA00006594"/>
    </source>
</evidence>
<dbReference type="PANTHER" id="PTHR30481">
    <property type="entry name" value="DNA ADENINE METHYLASE"/>
    <property type="match status" value="1"/>
</dbReference>
<dbReference type="GO" id="GO:0032259">
    <property type="term" value="P:methylation"/>
    <property type="evidence" value="ECO:0007669"/>
    <property type="project" value="UniProtKB-KW"/>
</dbReference>
<dbReference type="GO" id="GO:0009307">
    <property type="term" value="P:DNA restriction-modification system"/>
    <property type="evidence" value="ECO:0007669"/>
    <property type="project" value="InterPro"/>
</dbReference>
<comment type="catalytic activity">
    <reaction evidence="6">
        <text>a 2'-deoxyadenosine in DNA + S-adenosyl-L-methionine = an N(6)-methyl-2'-deoxyadenosine in DNA + S-adenosyl-L-homocysteine + H(+)</text>
        <dbReference type="Rhea" id="RHEA:15197"/>
        <dbReference type="Rhea" id="RHEA-COMP:12418"/>
        <dbReference type="Rhea" id="RHEA-COMP:12419"/>
        <dbReference type="ChEBI" id="CHEBI:15378"/>
        <dbReference type="ChEBI" id="CHEBI:57856"/>
        <dbReference type="ChEBI" id="CHEBI:59789"/>
        <dbReference type="ChEBI" id="CHEBI:90615"/>
        <dbReference type="ChEBI" id="CHEBI:90616"/>
        <dbReference type="EC" id="2.1.1.72"/>
    </reaction>
</comment>
<dbReference type="EC" id="2.1.1.72" evidence="2"/>
<accession>A0A6C0CZ39</accession>
<dbReference type="Gene3D" id="3.40.50.150">
    <property type="entry name" value="Vaccinia Virus protein VP39"/>
    <property type="match status" value="1"/>
</dbReference>
<keyword evidence="4" id="KW-0808">Transferase</keyword>
<protein>
    <recommendedName>
        <fullName evidence="2">site-specific DNA-methyltransferase (adenine-specific)</fullName>
        <ecNumber evidence="2">2.1.1.72</ecNumber>
    </recommendedName>
</protein>
<dbReference type="PROSITE" id="PS00092">
    <property type="entry name" value="N6_MTASE"/>
    <property type="match status" value="1"/>
</dbReference>
<dbReference type="InterPro" id="IPR023095">
    <property type="entry name" value="Ade_MeTrfase_dom_2"/>
</dbReference>
<evidence type="ECO:0000256" key="2">
    <source>
        <dbReference type="ARBA" id="ARBA00011900"/>
    </source>
</evidence>
<evidence type="ECO:0000313" key="7">
    <source>
        <dbReference type="EMBL" id="QHT10086.1"/>
    </source>
</evidence>
<sequence length="295" mass="35429">MGEILRTFTRRMGNKGKHLKHILPYVPEKYNRYVEPFLGTGAVFLAIKPKKFIINDLNQDVMDTWKTVRDYDPKQLLDCFQEFGDIFRPRSCSEKLDMCNQLVDIMNRNEQNDSSLKLNLLDKTIFYVLLTYCAYMGTIRMKNRYAIKGIEYNIYKHNRYSFLTLEYELNLKRVHEWLSTSPKHWMQNKDYKSILRKTQKGDFVFLDPPYMEDHTYHFEYNSGEKERLIPTFLDELLKELQMLDEKGVLWMMTQASTPQVRQKFLENTPYHGIEYQVFRIGTRGYANECMIRNYE</sequence>
<dbReference type="EMBL" id="MN739518">
    <property type="protein sequence ID" value="QHT10086.1"/>
    <property type="molecule type" value="Genomic_DNA"/>
</dbReference>
<dbReference type="Gene3D" id="1.10.1020.10">
    <property type="entry name" value="Adenine-specific Methyltransferase, Domain 2"/>
    <property type="match status" value="1"/>
</dbReference>
<proteinExistence type="inferred from homology"/>
<name>A0A6C0CZ39_9ZZZZ</name>
<comment type="similarity">
    <text evidence="1">Belongs to the N(4)/N(6)-methyltransferase family.</text>
</comment>
<reference evidence="7" key="1">
    <citation type="journal article" date="2020" name="Nature">
        <title>Giant virus diversity and host interactions through global metagenomics.</title>
        <authorList>
            <person name="Schulz F."/>
            <person name="Roux S."/>
            <person name="Paez-Espino D."/>
            <person name="Jungbluth S."/>
            <person name="Walsh D.A."/>
            <person name="Denef V.J."/>
            <person name="McMahon K.D."/>
            <person name="Konstantinidis K.T."/>
            <person name="Eloe-Fadrosh E.A."/>
            <person name="Kyrpides N.C."/>
            <person name="Woyke T."/>
        </authorList>
    </citation>
    <scope>NUCLEOTIDE SEQUENCE</scope>
    <source>
        <strain evidence="7">GVMAG-M-3300023174-104</strain>
    </source>
</reference>
<dbReference type="GO" id="GO:1904047">
    <property type="term" value="F:S-adenosyl-L-methionine binding"/>
    <property type="evidence" value="ECO:0007669"/>
    <property type="project" value="TreeGrafter"/>
</dbReference>
<evidence type="ECO:0000256" key="5">
    <source>
        <dbReference type="ARBA" id="ARBA00022691"/>
    </source>
</evidence>
<dbReference type="GO" id="GO:0043565">
    <property type="term" value="F:sequence-specific DNA binding"/>
    <property type="evidence" value="ECO:0007669"/>
    <property type="project" value="TreeGrafter"/>
</dbReference>
<dbReference type="AlphaFoldDB" id="A0A6C0CZ39"/>